<dbReference type="EMBL" id="FRBW01000007">
    <property type="protein sequence ID" value="SHN15056.1"/>
    <property type="molecule type" value="Genomic_DNA"/>
</dbReference>
<sequence>MPFRLILAASLALAILPSSATAEKYDWQRKSKFSSVIKEIKKKKEIPTKIECKMSDKPGVLLFKVTTQPNKKNQSWEMGIYDGKLWAGNKKSVDVVVQPKSGMVTTCWLEHN</sequence>
<gene>
    <name evidence="2" type="ORF">SAMN05444272_4334</name>
</gene>
<dbReference type="STRING" id="735517.SAMN05444272_4334"/>
<reference evidence="2 3" key="1">
    <citation type="submission" date="2016-11" db="EMBL/GenBank/DDBJ databases">
        <authorList>
            <person name="Jaros S."/>
            <person name="Januszkiewicz K."/>
            <person name="Wedrychowicz H."/>
        </authorList>
    </citation>
    <scope>NUCLEOTIDE SEQUENCE [LARGE SCALE GENOMIC DNA]</scope>
    <source>
        <strain evidence="2 3">DSM 22153</strain>
    </source>
</reference>
<dbReference type="AlphaFoldDB" id="A0A1M7PEL3"/>
<evidence type="ECO:0008006" key="4">
    <source>
        <dbReference type="Google" id="ProtNLM"/>
    </source>
</evidence>
<proteinExistence type="predicted"/>
<accession>A0A1M7PEL3</accession>
<keyword evidence="1" id="KW-0732">Signal</keyword>
<dbReference type="Proteomes" id="UP000186002">
    <property type="component" value="Unassembled WGS sequence"/>
</dbReference>
<evidence type="ECO:0000313" key="2">
    <source>
        <dbReference type="EMBL" id="SHN15056.1"/>
    </source>
</evidence>
<name>A0A1M7PEL3_9HYPH</name>
<feature type="chain" id="PRO_5011980328" description="DUF2541 family protein" evidence="1">
    <location>
        <begin position="23"/>
        <end position="112"/>
    </location>
</feature>
<evidence type="ECO:0000256" key="1">
    <source>
        <dbReference type="SAM" id="SignalP"/>
    </source>
</evidence>
<dbReference type="RefSeq" id="WP_073015456.1">
    <property type="nucleotide sequence ID" value="NZ_FRBW01000007.1"/>
</dbReference>
<organism evidence="2 3">
    <name type="scientific">Roseibium suaedae</name>
    <dbReference type="NCBI Taxonomy" id="735517"/>
    <lineage>
        <taxon>Bacteria</taxon>
        <taxon>Pseudomonadati</taxon>
        <taxon>Pseudomonadota</taxon>
        <taxon>Alphaproteobacteria</taxon>
        <taxon>Hyphomicrobiales</taxon>
        <taxon>Stappiaceae</taxon>
        <taxon>Roseibium</taxon>
    </lineage>
</organism>
<evidence type="ECO:0000313" key="3">
    <source>
        <dbReference type="Proteomes" id="UP000186002"/>
    </source>
</evidence>
<feature type="signal peptide" evidence="1">
    <location>
        <begin position="1"/>
        <end position="22"/>
    </location>
</feature>
<protein>
    <recommendedName>
        <fullName evidence="4">DUF2541 family protein</fullName>
    </recommendedName>
</protein>
<keyword evidence="3" id="KW-1185">Reference proteome</keyword>